<organism evidence="1 2">
    <name type="scientific">Hominisplanchenecus murintestinalis</name>
    <dbReference type="NCBI Taxonomy" id="2941517"/>
    <lineage>
        <taxon>Bacteria</taxon>
        <taxon>Bacillati</taxon>
        <taxon>Bacillota</taxon>
        <taxon>Clostridia</taxon>
        <taxon>Lachnospirales</taxon>
        <taxon>Lachnospiraceae</taxon>
        <taxon>Hominisplanchenecus</taxon>
    </lineage>
</organism>
<gene>
    <name evidence="1" type="ORF">E5357_05695</name>
</gene>
<accession>A0AC61R105</accession>
<reference evidence="1" key="1">
    <citation type="submission" date="2019-04" db="EMBL/GenBank/DDBJ databases">
        <title>Microbes associate with the intestines of laboratory mice.</title>
        <authorList>
            <person name="Navarre W."/>
            <person name="Wong E."/>
            <person name="Huang K."/>
            <person name="Tropini C."/>
            <person name="Ng K."/>
            <person name="Yu B."/>
        </authorList>
    </citation>
    <scope>NUCLEOTIDE SEQUENCE</scope>
    <source>
        <strain evidence="1">NM72_1-8</strain>
    </source>
</reference>
<name>A0AC61R105_9FIRM</name>
<dbReference type="EMBL" id="SRZB01000008">
    <property type="protein sequence ID" value="TGX99341.1"/>
    <property type="molecule type" value="Genomic_DNA"/>
</dbReference>
<proteinExistence type="predicted"/>
<protein>
    <submittedName>
        <fullName evidence="1">LacI family transcriptional regulator</fullName>
    </submittedName>
</protein>
<evidence type="ECO:0000313" key="2">
    <source>
        <dbReference type="Proteomes" id="UP000307720"/>
    </source>
</evidence>
<comment type="caution">
    <text evidence="1">The sequence shown here is derived from an EMBL/GenBank/DDBJ whole genome shotgun (WGS) entry which is preliminary data.</text>
</comment>
<dbReference type="Proteomes" id="UP000307720">
    <property type="component" value="Unassembled WGS sequence"/>
</dbReference>
<sequence>MNIAEIAEMAGVSRAAVSRYFNQGYISDEKREAIRKVVEETGYRPSVQAQTLRTKKTKMIGVIVPKVASGTIGKIVEGVLSVLNEHGYQALLAVTQNDAKKELEYLTAFCDKQVDGVILAGTVFSAEHKRILKNLSVPVVIVGQQLAGYCCVFHDDYHASYDVTKLFLQKGRTRLAYISAILQDQAVGAERCRGFQDAVRDMGHGELAQRFVTASFTLASGYEKAGELLEKYRDLDGLICATDRMAVGAVKCLRERGIQVPSQVLVAGHGDAEMARALSPSLFSVRYFYEKSGQIAVQMLMEQMGHGEEARREVKLGYSLVEPEI</sequence>
<keyword evidence="2" id="KW-1185">Reference proteome</keyword>
<evidence type="ECO:0000313" key="1">
    <source>
        <dbReference type="EMBL" id="TGX99341.1"/>
    </source>
</evidence>